<name>A0ABS9KJU0_9BACT</name>
<evidence type="ECO:0000313" key="3">
    <source>
        <dbReference type="Proteomes" id="UP001165366"/>
    </source>
</evidence>
<evidence type="ECO:0000256" key="1">
    <source>
        <dbReference type="PROSITE-ProRule" id="PRU00339"/>
    </source>
</evidence>
<feature type="non-terminal residue" evidence="2">
    <location>
        <position position="1"/>
    </location>
</feature>
<accession>A0ABS9KJU0</accession>
<dbReference type="EMBL" id="JAKLWS010000084">
    <property type="protein sequence ID" value="MCG2591111.1"/>
    <property type="molecule type" value="Genomic_DNA"/>
</dbReference>
<dbReference type="InterPro" id="IPR011990">
    <property type="entry name" value="TPR-like_helical_dom_sf"/>
</dbReference>
<dbReference type="Gene3D" id="1.25.40.10">
    <property type="entry name" value="Tetratricopeptide repeat domain"/>
    <property type="match status" value="2"/>
</dbReference>
<dbReference type="SUPFAM" id="SSF48452">
    <property type="entry name" value="TPR-like"/>
    <property type="match status" value="2"/>
</dbReference>
<reference evidence="2" key="2">
    <citation type="submission" date="2024-05" db="EMBL/GenBank/DDBJ databases">
        <title>Rhodohalobacter halophilus gen. nov., sp. nov., a moderately halophilic member of the family Balneolaceae.</title>
        <authorList>
            <person name="Xia J."/>
        </authorList>
    </citation>
    <scope>NUCLEOTIDE SEQUENCE</scope>
    <source>
        <strain evidence="2">WB101</strain>
    </source>
</reference>
<protein>
    <submittedName>
        <fullName evidence="2">Tetratricopeptide repeat protein</fullName>
    </submittedName>
</protein>
<gene>
    <name evidence="2" type="ORF">L6773_21280</name>
</gene>
<dbReference type="Gene3D" id="3.40.50.10070">
    <property type="entry name" value="TolB, N-terminal domain"/>
    <property type="match status" value="1"/>
</dbReference>
<keyword evidence="1" id="KW-0802">TPR repeat</keyword>
<reference evidence="2" key="1">
    <citation type="submission" date="2022-01" db="EMBL/GenBank/DDBJ databases">
        <authorList>
            <person name="Wang Y."/>
        </authorList>
    </citation>
    <scope>NUCLEOTIDE SEQUENCE</scope>
    <source>
        <strain evidence="2">WB101</strain>
    </source>
</reference>
<dbReference type="Proteomes" id="UP001165366">
    <property type="component" value="Unassembled WGS sequence"/>
</dbReference>
<dbReference type="PROSITE" id="PS50005">
    <property type="entry name" value="TPR"/>
    <property type="match status" value="2"/>
</dbReference>
<dbReference type="SMART" id="SM00028">
    <property type="entry name" value="TPR"/>
    <property type="match status" value="6"/>
</dbReference>
<keyword evidence="3" id="KW-1185">Reference proteome</keyword>
<dbReference type="PANTHER" id="PTHR12558">
    <property type="entry name" value="CELL DIVISION CYCLE 16,23,27"/>
    <property type="match status" value="1"/>
</dbReference>
<feature type="repeat" description="TPR" evidence="1">
    <location>
        <begin position="241"/>
        <end position="274"/>
    </location>
</feature>
<organism evidence="2 3">
    <name type="scientific">Rhodohalobacter sulfatireducens</name>
    <dbReference type="NCBI Taxonomy" id="2911366"/>
    <lineage>
        <taxon>Bacteria</taxon>
        <taxon>Pseudomonadati</taxon>
        <taxon>Balneolota</taxon>
        <taxon>Balneolia</taxon>
        <taxon>Balneolales</taxon>
        <taxon>Balneolaceae</taxon>
        <taxon>Rhodohalobacter</taxon>
    </lineage>
</organism>
<sequence length="530" mass="61637">EPEDIQFTDGVHEELINRLAGIGDLTVIARSSVLGFEPRQRDLQAIGQQLGVASLIEGTVRRFGDQLRVSVQLIDANNLETLWSGSFDESIDNVFEIQSRIASQVAGELQASLTEEEKERLEERPTDNPEAYRNYMLGQEYINRDIHTAEEYLRKSIEKDPTFAQAWAMLAVVYSRLYWYQGRTHQQLEALKMAAEEAERLAPYLPETKFAVGLYHYWSQTDHRQTLDYFESALQEFPNNPNLHIFTGYIYRRLGNWEMTVYHFTQALEMDPLGPNGHLGFLYLMKRDYDQAETFIDIIFEIDPNSSFAHHVNAWVGLSRDGTLDNYERWWNHIRPSDPALEQPWSWGMYNMLKRNWDEALRGFKNIPGETALRVEHMYHLKDYLIGTALEGQGNDAEARTHYEQVKVYLEELLREYPNEPQYHSELGKVYARLGEVEKAIQAGERATELTPTSQNANTGPYFEFNLAEIYAWTGREELAIDKLEFCLSVPSIFAHRNLIRFDPRWDPLRDNPRFQELITGEDKPYIEGL</sequence>
<comment type="caution">
    <text evidence="2">The sequence shown here is derived from an EMBL/GenBank/DDBJ whole genome shotgun (WGS) entry which is preliminary data.</text>
</comment>
<feature type="repeat" description="TPR" evidence="1">
    <location>
        <begin position="421"/>
        <end position="454"/>
    </location>
</feature>
<dbReference type="InterPro" id="IPR019734">
    <property type="entry name" value="TPR_rpt"/>
</dbReference>
<evidence type="ECO:0000313" key="2">
    <source>
        <dbReference type="EMBL" id="MCG2591111.1"/>
    </source>
</evidence>
<dbReference type="Pfam" id="PF13431">
    <property type="entry name" value="TPR_17"/>
    <property type="match status" value="1"/>
</dbReference>
<dbReference type="PANTHER" id="PTHR12558:SF13">
    <property type="entry name" value="CELL DIVISION CYCLE PROTEIN 27 HOMOLOG"/>
    <property type="match status" value="1"/>
</dbReference>
<dbReference type="NCBIfam" id="NF047558">
    <property type="entry name" value="TPR_END_plus"/>
    <property type="match status" value="1"/>
</dbReference>
<dbReference type="RefSeq" id="WP_237856663.1">
    <property type="nucleotide sequence ID" value="NZ_JAKLWS010000084.1"/>
</dbReference>
<dbReference type="Pfam" id="PF13432">
    <property type="entry name" value="TPR_16"/>
    <property type="match status" value="1"/>
</dbReference>
<proteinExistence type="predicted"/>